<organism evidence="7 8">
    <name type="scientific">Solilutibacter silvestris</name>
    <dbReference type="NCBI Taxonomy" id="1645665"/>
    <lineage>
        <taxon>Bacteria</taxon>
        <taxon>Pseudomonadati</taxon>
        <taxon>Pseudomonadota</taxon>
        <taxon>Gammaproteobacteria</taxon>
        <taxon>Lysobacterales</taxon>
        <taxon>Lysobacteraceae</taxon>
        <taxon>Solilutibacter</taxon>
    </lineage>
</organism>
<evidence type="ECO:0000256" key="5">
    <source>
        <dbReference type="HAMAP-Rule" id="MF_00651"/>
    </source>
</evidence>
<dbReference type="EC" id="3.1.-.-" evidence="5"/>
<dbReference type="InterPro" id="IPR005227">
    <property type="entry name" value="YqgF"/>
</dbReference>
<dbReference type="GO" id="GO:0000967">
    <property type="term" value="P:rRNA 5'-end processing"/>
    <property type="evidence" value="ECO:0007669"/>
    <property type="project" value="UniProtKB-UniRule"/>
</dbReference>
<dbReference type="AlphaFoldDB" id="A0A2K1PXN5"/>
<evidence type="ECO:0000256" key="1">
    <source>
        <dbReference type="ARBA" id="ARBA00022490"/>
    </source>
</evidence>
<keyword evidence="3 5" id="KW-0540">Nuclease</keyword>
<evidence type="ECO:0000259" key="6">
    <source>
        <dbReference type="SMART" id="SM00732"/>
    </source>
</evidence>
<dbReference type="GO" id="GO:0016788">
    <property type="term" value="F:hydrolase activity, acting on ester bonds"/>
    <property type="evidence" value="ECO:0007669"/>
    <property type="project" value="UniProtKB-UniRule"/>
</dbReference>
<feature type="domain" description="YqgF/RNase H-like" evidence="6">
    <location>
        <begin position="6"/>
        <end position="106"/>
    </location>
</feature>
<dbReference type="HAMAP" id="MF_00651">
    <property type="entry name" value="Nuclease_YqgF"/>
    <property type="match status" value="1"/>
</dbReference>
<dbReference type="EMBL" id="NPZB01000002">
    <property type="protein sequence ID" value="PNS07457.1"/>
    <property type="molecule type" value="Genomic_DNA"/>
</dbReference>
<evidence type="ECO:0000313" key="7">
    <source>
        <dbReference type="EMBL" id="PNS07457.1"/>
    </source>
</evidence>
<evidence type="ECO:0000256" key="3">
    <source>
        <dbReference type="ARBA" id="ARBA00022722"/>
    </source>
</evidence>
<evidence type="ECO:0000256" key="4">
    <source>
        <dbReference type="ARBA" id="ARBA00022801"/>
    </source>
</evidence>
<evidence type="ECO:0000256" key="2">
    <source>
        <dbReference type="ARBA" id="ARBA00022517"/>
    </source>
</evidence>
<dbReference type="InterPro" id="IPR012337">
    <property type="entry name" value="RNaseH-like_sf"/>
</dbReference>
<accession>A0A2K1PXN5</accession>
<dbReference type="GO" id="GO:0004518">
    <property type="term" value="F:nuclease activity"/>
    <property type="evidence" value="ECO:0007669"/>
    <property type="project" value="UniProtKB-KW"/>
</dbReference>
<comment type="similarity">
    <text evidence="5">Belongs to the YqgF HJR family.</text>
</comment>
<dbReference type="PANTHER" id="PTHR33317">
    <property type="entry name" value="POLYNUCLEOTIDYL TRANSFERASE, RIBONUCLEASE H-LIKE SUPERFAMILY PROTEIN"/>
    <property type="match status" value="1"/>
</dbReference>
<comment type="function">
    <text evidence="5">Could be a nuclease involved in processing of the 5'-end of pre-16S rRNA.</text>
</comment>
<dbReference type="Pfam" id="PF03652">
    <property type="entry name" value="RuvX"/>
    <property type="match status" value="1"/>
</dbReference>
<dbReference type="CDD" id="cd16964">
    <property type="entry name" value="YqgF"/>
    <property type="match status" value="1"/>
</dbReference>
<dbReference type="GO" id="GO:0005829">
    <property type="term" value="C:cytosol"/>
    <property type="evidence" value="ECO:0007669"/>
    <property type="project" value="TreeGrafter"/>
</dbReference>
<dbReference type="PANTHER" id="PTHR33317:SF4">
    <property type="entry name" value="POLYNUCLEOTIDYL TRANSFERASE, RIBONUCLEASE H-LIKE SUPERFAMILY PROTEIN"/>
    <property type="match status" value="1"/>
</dbReference>
<keyword evidence="4 5" id="KW-0378">Hydrolase</keyword>
<name>A0A2K1PXN5_9GAMM</name>
<comment type="caution">
    <text evidence="7">The sequence shown here is derived from an EMBL/GenBank/DDBJ whole genome shotgun (WGS) entry which is preliminary data.</text>
</comment>
<sequence>MIRTDGTVLGFDVGKRRIGVAVGSAVSGGARPIAVVDVHDGVVDWKAVDKLIREWLPDGLVVGDPLTLAGEDQPIRQFAQQFARDVATRSNRPVVMMDERSSSVEAAGAFAERRAAGASRRRDAEVLDAMAAAIIVERWIASPNDAVAVPGATT</sequence>
<dbReference type="InterPro" id="IPR037027">
    <property type="entry name" value="YqgF/RNaseH-like_dom_sf"/>
</dbReference>
<keyword evidence="2 5" id="KW-0690">Ribosome biogenesis</keyword>
<keyword evidence="1 5" id="KW-0963">Cytoplasm</keyword>
<keyword evidence="8" id="KW-1185">Reference proteome</keyword>
<proteinExistence type="inferred from homology"/>
<evidence type="ECO:0000313" key="8">
    <source>
        <dbReference type="Proteomes" id="UP000236220"/>
    </source>
</evidence>
<protein>
    <recommendedName>
        <fullName evidence="5">Putative pre-16S rRNA nuclease</fullName>
        <ecNumber evidence="5">3.1.-.-</ecNumber>
    </recommendedName>
</protein>
<dbReference type="Proteomes" id="UP000236220">
    <property type="component" value="Unassembled WGS sequence"/>
</dbReference>
<dbReference type="SUPFAM" id="SSF53098">
    <property type="entry name" value="Ribonuclease H-like"/>
    <property type="match status" value="1"/>
</dbReference>
<comment type="subcellular location">
    <subcellularLocation>
        <location evidence="5">Cytoplasm</location>
    </subcellularLocation>
</comment>
<dbReference type="SMART" id="SM00732">
    <property type="entry name" value="YqgFc"/>
    <property type="match status" value="1"/>
</dbReference>
<reference evidence="7 8" key="1">
    <citation type="submission" date="2017-08" db="EMBL/GenBank/DDBJ databases">
        <title>Lysobacter sylvestris genome.</title>
        <authorList>
            <person name="Zhang D.-C."/>
            <person name="Albuquerque L."/>
            <person name="Franca L."/>
            <person name="Froufe H.J.C."/>
            <person name="Barroso C."/>
            <person name="Egas C."/>
            <person name="Da Costa M."/>
            <person name="Margesin R."/>
        </authorList>
    </citation>
    <scope>NUCLEOTIDE SEQUENCE [LARGE SCALE GENOMIC DNA]</scope>
    <source>
        <strain evidence="7 8">AM20-91</strain>
    </source>
</reference>
<gene>
    <name evidence="7" type="ORF">Lysil_1633</name>
</gene>
<dbReference type="InterPro" id="IPR006641">
    <property type="entry name" value="YqgF/RNaseH-like_dom"/>
</dbReference>
<dbReference type="NCBIfam" id="TIGR00250">
    <property type="entry name" value="RNAse_H_YqgF"/>
    <property type="match status" value="1"/>
</dbReference>
<dbReference type="Gene3D" id="3.30.420.140">
    <property type="entry name" value="YqgF/RNase H-like domain"/>
    <property type="match status" value="1"/>
</dbReference>